<dbReference type="AlphaFoldDB" id="A0A9P0MKY5"/>
<evidence type="ECO:0000256" key="4">
    <source>
        <dbReference type="SAM" id="SignalP"/>
    </source>
</evidence>
<keyword evidence="6" id="KW-1185">Reference proteome</keyword>
<dbReference type="Pfam" id="PF06585">
    <property type="entry name" value="JHBP"/>
    <property type="match status" value="1"/>
</dbReference>
<evidence type="ECO:0000313" key="6">
    <source>
        <dbReference type="Proteomes" id="UP001152798"/>
    </source>
</evidence>
<dbReference type="Gene3D" id="3.15.10.30">
    <property type="entry name" value="Haemolymph juvenile hormone binding protein"/>
    <property type="match status" value="1"/>
</dbReference>
<dbReference type="PANTHER" id="PTHR11008">
    <property type="entry name" value="PROTEIN TAKEOUT-LIKE PROTEIN"/>
    <property type="match status" value="1"/>
</dbReference>
<reference evidence="5" key="1">
    <citation type="submission" date="2022-01" db="EMBL/GenBank/DDBJ databases">
        <authorList>
            <person name="King R."/>
        </authorList>
    </citation>
    <scope>NUCLEOTIDE SEQUENCE</scope>
</reference>
<feature type="chain" id="PRO_5040263051" evidence="4">
    <location>
        <begin position="20"/>
        <end position="243"/>
    </location>
</feature>
<feature type="signal peptide" evidence="4">
    <location>
        <begin position="1"/>
        <end position="19"/>
    </location>
</feature>
<dbReference type="EMBL" id="OV725080">
    <property type="protein sequence ID" value="CAH1397719.1"/>
    <property type="molecule type" value="Genomic_DNA"/>
</dbReference>
<dbReference type="SMART" id="SM00700">
    <property type="entry name" value="JHBP"/>
    <property type="match status" value="1"/>
</dbReference>
<evidence type="ECO:0000256" key="2">
    <source>
        <dbReference type="ARBA" id="ARBA00023108"/>
    </source>
</evidence>
<evidence type="ECO:0000256" key="1">
    <source>
        <dbReference type="ARBA" id="ARBA00022729"/>
    </source>
</evidence>
<name>A0A9P0MKY5_NEZVI</name>
<dbReference type="OrthoDB" id="8186595at2759"/>
<keyword evidence="2" id="KW-0090">Biological rhythms</keyword>
<evidence type="ECO:0000256" key="3">
    <source>
        <dbReference type="ARBA" id="ARBA00060902"/>
    </source>
</evidence>
<dbReference type="GO" id="GO:0005615">
    <property type="term" value="C:extracellular space"/>
    <property type="evidence" value="ECO:0007669"/>
    <property type="project" value="TreeGrafter"/>
</dbReference>
<dbReference type="PANTHER" id="PTHR11008:SF40">
    <property type="entry name" value="PROTEIN TAKEOUT"/>
    <property type="match status" value="1"/>
</dbReference>
<gene>
    <name evidence="5" type="ORF">NEZAVI_LOCUS7502</name>
</gene>
<dbReference type="Proteomes" id="UP001152798">
    <property type="component" value="Chromosome 4"/>
</dbReference>
<protein>
    <submittedName>
        <fullName evidence="5">Uncharacterized protein</fullName>
    </submittedName>
</protein>
<dbReference type="InterPro" id="IPR010562">
    <property type="entry name" value="Haemolymph_juvenile_hormone-bd"/>
</dbReference>
<sequence>MATYLCLFLVVFVVSGSLAAIPGELKPCKQSSPDYGKCLDSEIEKAMHFFKGGNKKLGVNPLDPFKFEKLMVDQGTGPVAIKLEFKNTEIRGLTDAKIFDAKNDWKTISFKGKVDSLQIIGDYTISGKVLVLPISGSGKSNITMLDAEAKVSIKLKEIDNKGKPYVQAESIECTITPKKTIFNFLNLFNGDKALGDNMNTFLNENHEQIITELNPAISRGLSQGFGEIINQILSKIPLKEVKV</sequence>
<comment type="similarity">
    <text evidence="3">Belongs to the TO family.</text>
</comment>
<dbReference type="InterPro" id="IPR038606">
    <property type="entry name" value="To_sf"/>
</dbReference>
<evidence type="ECO:0000313" key="5">
    <source>
        <dbReference type="EMBL" id="CAH1397719.1"/>
    </source>
</evidence>
<keyword evidence="1 4" id="KW-0732">Signal</keyword>
<organism evidence="5 6">
    <name type="scientific">Nezara viridula</name>
    <name type="common">Southern green stink bug</name>
    <name type="synonym">Cimex viridulus</name>
    <dbReference type="NCBI Taxonomy" id="85310"/>
    <lineage>
        <taxon>Eukaryota</taxon>
        <taxon>Metazoa</taxon>
        <taxon>Ecdysozoa</taxon>
        <taxon>Arthropoda</taxon>
        <taxon>Hexapoda</taxon>
        <taxon>Insecta</taxon>
        <taxon>Pterygota</taxon>
        <taxon>Neoptera</taxon>
        <taxon>Paraneoptera</taxon>
        <taxon>Hemiptera</taxon>
        <taxon>Heteroptera</taxon>
        <taxon>Panheteroptera</taxon>
        <taxon>Pentatomomorpha</taxon>
        <taxon>Pentatomoidea</taxon>
        <taxon>Pentatomidae</taxon>
        <taxon>Pentatominae</taxon>
        <taxon>Nezara</taxon>
    </lineage>
</organism>
<accession>A0A9P0MKY5</accession>
<dbReference type="GO" id="GO:0007623">
    <property type="term" value="P:circadian rhythm"/>
    <property type="evidence" value="ECO:0007669"/>
    <property type="project" value="UniProtKB-ARBA"/>
</dbReference>
<dbReference type="FunFam" id="3.15.10.30:FF:000001">
    <property type="entry name" value="Takeout-like protein 1"/>
    <property type="match status" value="1"/>
</dbReference>
<proteinExistence type="inferred from homology"/>